<dbReference type="Gene3D" id="3.40.50.300">
    <property type="entry name" value="P-loop containing nucleotide triphosphate hydrolases"/>
    <property type="match status" value="1"/>
</dbReference>
<evidence type="ECO:0000259" key="2">
    <source>
        <dbReference type="PROSITE" id="PS50043"/>
    </source>
</evidence>
<dbReference type="InterPro" id="IPR011990">
    <property type="entry name" value="TPR-like_helical_dom_sf"/>
</dbReference>
<dbReference type="InterPro" id="IPR027417">
    <property type="entry name" value="P-loop_NTPase"/>
</dbReference>
<dbReference type="Pfam" id="PF13401">
    <property type="entry name" value="AAA_22"/>
    <property type="match status" value="1"/>
</dbReference>
<dbReference type="GO" id="GO:0006355">
    <property type="term" value="P:regulation of DNA-templated transcription"/>
    <property type="evidence" value="ECO:0007669"/>
    <property type="project" value="InterPro"/>
</dbReference>
<accession>A0A1H0CH65</accession>
<dbReference type="STRING" id="211114.SAMN04489726_7224"/>
<dbReference type="SUPFAM" id="SSF52540">
    <property type="entry name" value="P-loop containing nucleoside triphosphate hydrolases"/>
    <property type="match status" value="1"/>
</dbReference>
<dbReference type="GO" id="GO:0004674">
    <property type="term" value="F:protein serine/threonine kinase activity"/>
    <property type="evidence" value="ECO:0007669"/>
    <property type="project" value="UniProtKB-KW"/>
</dbReference>
<feature type="domain" description="HTH luxR-type" evidence="2">
    <location>
        <begin position="700"/>
        <end position="765"/>
    </location>
</feature>
<proteinExistence type="predicted"/>
<dbReference type="EMBL" id="LT629701">
    <property type="protein sequence ID" value="SDN57200.1"/>
    <property type="molecule type" value="Genomic_DNA"/>
</dbReference>
<feature type="region of interest" description="Disordered" evidence="1">
    <location>
        <begin position="689"/>
        <end position="709"/>
    </location>
</feature>
<dbReference type="InterPro" id="IPR049945">
    <property type="entry name" value="AAA_22"/>
</dbReference>
<keyword evidence="3" id="KW-0723">Serine/threonine-protein kinase</keyword>
<name>A0A1H0CH65_ALLAB</name>
<organism evidence="3 4">
    <name type="scientific">Allokutzneria albata</name>
    <name type="common">Kibdelosporangium albatum</name>
    <dbReference type="NCBI Taxonomy" id="211114"/>
    <lineage>
        <taxon>Bacteria</taxon>
        <taxon>Bacillati</taxon>
        <taxon>Actinomycetota</taxon>
        <taxon>Actinomycetes</taxon>
        <taxon>Pseudonocardiales</taxon>
        <taxon>Pseudonocardiaceae</taxon>
        <taxon>Allokutzneria</taxon>
    </lineage>
</organism>
<keyword evidence="3" id="KW-0418">Kinase</keyword>
<sequence>MGNCPYDTTSFIGREHDVLAIKQLLSQARLVTLTGVGGVGKTRLALRTAGTLRRAFADGVWLVELAELRDPALVAHMVLESLGVRDDTGRCQTDVLTDYLRNRQLLVVLDNCEHLVDACAGLAETLLPAAPGLRLLTTSRERLGVGGEHLWPVSPLPLPDLRRPLSPCAVRKYPALALFTERAVAVKPDFAVTEDNRAQVARVCHLVEGIPLGIELAAARLRVLQLKHLLAGLEDSCRLLAGGKRADRHRTMLAAVEWSFALCTLEEQLLWARVSVFTGGFDVPAAERVCSGDGLAAEEVLDLLGGLLEKSVLIRERHGDRARFRLLEPLRQYGRDKLRDLGVETVLRRRHRDHYLDLAEQSEKKWFGPNQVDVCLNTQLEYANLRAALEFCFASPAEARLGSRLAGTLWFYWAGCGALREGRHWLDRALVLDPGPSRERARVLWVNGHVSTLQGDLAAAVSMLEECRAYARQVADDVALAYSTHRLGCNALVGDDLRRAQALFEEARARYLDLGELNSNVLLAEIELSLVAVFQGDLARAAAHCEQARTLGAEHGEQWACAFVTYVLAVMALSRGDVGKAIAHGKDCLRVHGTFHDLLGIALAIEVLAWSEAARSDPARAATLLGAANQVWRSVGYPMFGSRYFGAPHKECEARVRQELGDHLFRSAFQHGMEFSLPEAISYALDERREPAPPDAARPGTERQPPLTSRELQVAQLIADGLSDKEIAARLVIARRTAEGHAGRILLKLGFTSRAQIAAWIGAQRR</sequence>
<dbReference type="eggNOG" id="COG3903">
    <property type="taxonomic scope" value="Bacteria"/>
</dbReference>
<dbReference type="Gene3D" id="1.10.10.10">
    <property type="entry name" value="Winged helix-like DNA-binding domain superfamily/Winged helix DNA-binding domain"/>
    <property type="match status" value="1"/>
</dbReference>
<dbReference type="Proteomes" id="UP000183376">
    <property type="component" value="Chromosome I"/>
</dbReference>
<dbReference type="PANTHER" id="PTHR47691">
    <property type="entry name" value="REGULATOR-RELATED"/>
    <property type="match status" value="1"/>
</dbReference>
<dbReference type="InterPro" id="IPR000792">
    <property type="entry name" value="Tscrpt_reg_LuxR_C"/>
</dbReference>
<dbReference type="PRINTS" id="PR00038">
    <property type="entry name" value="HTHLUXR"/>
</dbReference>
<dbReference type="InterPro" id="IPR036388">
    <property type="entry name" value="WH-like_DNA-bd_sf"/>
</dbReference>
<dbReference type="eggNOG" id="COG2197">
    <property type="taxonomic scope" value="Bacteria"/>
</dbReference>
<dbReference type="PANTHER" id="PTHR47691:SF3">
    <property type="entry name" value="HTH-TYPE TRANSCRIPTIONAL REGULATOR RV0890C-RELATED"/>
    <property type="match status" value="1"/>
</dbReference>
<evidence type="ECO:0000313" key="3">
    <source>
        <dbReference type="EMBL" id="SDN57200.1"/>
    </source>
</evidence>
<dbReference type="AlphaFoldDB" id="A0A1H0CH65"/>
<dbReference type="GO" id="GO:0016887">
    <property type="term" value="F:ATP hydrolysis activity"/>
    <property type="evidence" value="ECO:0007669"/>
    <property type="project" value="InterPro"/>
</dbReference>
<gene>
    <name evidence="3" type="ORF">SAMN04489726_7224</name>
</gene>
<protein>
    <submittedName>
        <fullName evidence="3">Non-specific serine/threonine protein kinase</fullName>
    </submittedName>
</protein>
<reference evidence="3 4" key="1">
    <citation type="submission" date="2016-10" db="EMBL/GenBank/DDBJ databases">
        <authorList>
            <person name="de Groot N.N."/>
        </authorList>
    </citation>
    <scope>NUCLEOTIDE SEQUENCE [LARGE SCALE GENOMIC DNA]</scope>
    <source>
        <strain evidence="3 4">DSM 44149</strain>
    </source>
</reference>
<dbReference type="SUPFAM" id="SSF48452">
    <property type="entry name" value="TPR-like"/>
    <property type="match status" value="1"/>
</dbReference>
<keyword evidence="3" id="KW-0808">Transferase</keyword>
<dbReference type="InterPro" id="IPR016032">
    <property type="entry name" value="Sig_transdc_resp-reg_C-effctor"/>
</dbReference>
<dbReference type="PRINTS" id="PR00364">
    <property type="entry name" value="DISEASERSIST"/>
</dbReference>
<dbReference type="PROSITE" id="PS50043">
    <property type="entry name" value="HTH_LUXR_2"/>
    <property type="match status" value="1"/>
</dbReference>
<dbReference type="SMART" id="SM00421">
    <property type="entry name" value="HTH_LUXR"/>
    <property type="match status" value="1"/>
</dbReference>
<dbReference type="Gene3D" id="1.25.40.10">
    <property type="entry name" value="Tetratricopeptide repeat domain"/>
    <property type="match status" value="1"/>
</dbReference>
<evidence type="ECO:0000256" key="1">
    <source>
        <dbReference type="SAM" id="MobiDB-lite"/>
    </source>
</evidence>
<dbReference type="GO" id="GO:0003677">
    <property type="term" value="F:DNA binding"/>
    <property type="evidence" value="ECO:0007669"/>
    <property type="project" value="InterPro"/>
</dbReference>
<keyword evidence="4" id="KW-1185">Reference proteome</keyword>
<evidence type="ECO:0000313" key="4">
    <source>
        <dbReference type="Proteomes" id="UP000183376"/>
    </source>
</evidence>
<dbReference type="CDD" id="cd06170">
    <property type="entry name" value="LuxR_C_like"/>
    <property type="match status" value="1"/>
</dbReference>
<dbReference type="Pfam" id="PF00196">
    <property type="entry name" value="GerE"/>
    <property type="match status" value="1"/>
</dbReference>
<dbReference type="SUPFAM" id="SSF46894">
    <property type="entry name" value="C-terminal effector domain of the bipartite response regulators"/>
    <property type="match status" value="1"/>
</dbReference>